<reference evidence="2" key="1">
    <citation type="submission" date="2022-11" db="UniProtKB">
        <authorList>
            <consortium name="WormBaseParasite"/>
        </authorList>
    </citation>
    <scope>IDENTIFICATION</scope>
</reference>
<evidence type="ECO:0000313" key="2">
    <source>
        <dbReference type="WBParaSite" id="ES5_v2.g27789.t1"/>
    </source>
</evidence>
<protein>
    <submittedName>
        <fullName evidence="2">Uncharacterized protein</fullName>
    </submittedName>
</protein>
<dbReference type="WBParaSite" id="ES5_v2.g27789.t1">
    <property type="protein sequence ID" value="ES5_v2.g27789.t1"/>
    <property type="gene ID" value="ES5_v2.g27789"/>
</dbReference>
<name>A0AC34GDP6_9BILA</name>
<accession>A0AC34GDP6</accession>
<dbReference type="Proteomes" id="UP000887579">
    <property type="component" value="Unplaced"/>
</dbReference>
<proteinExistence type="predicted"/>
<organism evidence="1 2">
    <name type="scientific">Panagrolaimus sp. ES5</name>
    <dbReference type="NCBI Taxonomy" id="591445"/>
    <lineage>
        <taxon>Eukaryota</taxon>
        <taxon>Metazoa</taxon>
        <taxon>Ecdysozoa</taxon>
        <taxon>Nematoda</taxon>
        <taxon>Chromadorea</taxon>
        <taxon>Rhabditida</taxon>
        <taxon>Tylenchina</taxon>
        <taxon>Panagrolaimomorpha</taxon>
        <taxon>Panagrolaimoidea</taxon>
        <taxon>Panagrolaimidae</taxon>
        <taxon>Panagrolaimus</taxon>
    </lineage>
</organism>
<sequence>EEQKKKLANQEAWNKLPTIEAEFQGESDYFGYYLKTENDESDEEPVELEKFAL</sequence>
<evidence type="ECO:0000313" key="1">
    <source>
        <dbReference type="Proteomes" id="UP000887579"/>
    </source>
</evidence>